<evidence type="ECO:0000313" key="4">
    <source>
        <dbReference type="EMBL" id="CAD8839330.1"/>
    </source>
</evidence>
<reference evidence="4" key="1">
    <citation type="submission" date="2021-01" db="EMBL/GenBank/DDBJ databases">
        <authorList>
            <person name="Corre E."/>
            <person name="Pelletier E."/>
            <person name="Niang G."/>
            <person name="Scheremetjew M."/>
            <person name="Finn R."/>
            <person name="Kale V."/>
            <person name="Holt S."/>
            <person name="Cochrane G."/>
            <person name="Meng A."/>
            <person name="Brown T."/>
            <person name="Cohen L."/>
        </authorList>
    </citation>
    <scope>NUCLEOTIDE SEQUENCE</scope>
</reference>
<name>A0A7S1A170_NOCSC</name>
<dbReference type="GO" id="GO:0045727">
    <property type="term" value="P:positive regulation of translation"/>
    <property type="evidence" value="ECO:0007669"/>
    <property type="project" value="TreeGrafter"/>
</dbReference>
<dbReference type="Gene3D" id="3.30.1370.10">
    <property type="entry name" value="K Homology domain, type 1"/>
    <property type="match status" value="1"/>
</dbReference>
<dbReference type="SUPFAM" id="SSF54791">
    <property type="entry name" value="Eukaryotic type KH-domain (KH-domain type I)"/>
    <property type="match status" value="1"/>
</dbReference>
<feature type="compositionally biased region" description="Basic and acidic residues" evidence="2">
    <location>
        <begin position="431"/>
        <end position="496"/>
    </location>
</feature>
<feature type="compositionally biased region" description="Basic residues" evidence="2">
    <location>
        <begin position="497"/>
        <end position="507"/>
    </location>
</feature>
<dbReference type="InterPro" id="IPR036612">
    <property type="entry name" value="KH_dom_type_1_sf"/>
</dbReference>
<accession>A0A7S1A170</accession>
<dbReference type="Gene3D" id="2.30.30.140">
    <property type="match status" value="1"/>
</dbReference>
<dbReference type="SMART" id="SM00322">
    <property type="entry name" value="KH"/>
    <property type="match status" value="1"/>
</dbReference>
<proteinExistence type="predicted"/>
<evidence type="ECO:0000259" key="3">
    <source>
        <dbReference type="SMART" id="SM00322"/>
    </source>
</evidence>
<feature type="domain" description="K Homology" evidence="3">
    <location>
        <begin position="237"/>
        <end position="306"/>
    </location>
</feature>
<dbReference type="AlphaFoldDB" id="A0A7S1A170"/>
<gene>
    <name evidence="4" type="ORF">NSCI0253_LOCUS13678</name>
</gene>
<dbReference type="InterPro" id="IPR040148">
    <property type="entry name" value="FMR1"/>
</dbReference>
<evidence type="ECO:0000256" key="2">
    <source>
        <dbReference type="SAM" id="MobiDB-lite"/>
    </source>
</evidence>
<keyword evidence="1" id="KW-0694">RNA-binding</keyword>
<sequence>MAQVWLLSAQDSCVLVALEWMAPPLGAVEVRRANRWCSGYAVDIREDALLIQYESGAPEQEVSLEHIRKVPKRVEEPDPVAGDHVELWVAASDHLPSGWTVVSVKEVRAGFIFVRTEDGAEAIVEKSKLRPVSHHQAAMSAAKDIFTLPSTLHSWILTSDASGCLCHIEEQSNAVLIKDSRDTSEVHLVGDEKSRVTARMLLELHVKHQAQIQKFSDVRDNRLKALESRRNRLEGGSKHSLELKIKPDFVKRIIGRGGESIKALEEKFDVKVNIMYQEGPERVVRLYGNNMEMLEKARAEVEFVEESILVDDRMHDWVLGYRGKNVRDIQLSAGLLSAKLERKTNELVLCGTRDNVSDAIAMFETQMMYHDVFNQAKEEMDQIIEQLQEYGDYNARYDWKGYDWSSYNEEPQGKGKSPGKDGKGKGGKGKGKMEDAVKGKSEQATKGKAEDSGKGKQEDYSLREKGGKKGKRPDDTRDVDKKGWRRKELDSEELVKGKSRGKGKHTS</sequence>
<dbReference type="GO" id="GO:0051028">
    <property type="term" value="P:mRNA transport"/>
    <property type="evidence" value="ECO:0007669"/>
    <property type="project" value="TreeGrafter"/>
</dbReference>
<dbReference type="GO" id="GO:0043488">
    <property type="term" value="P:regulation of mRNA stability"/>
    <property type="evidence" value="ECO:0007669"/>
    <property type="project" value="TreeGrafter"/>
</dbReference>
<dbReference type="GO" id="GO:0048513">
    <property type="term" value="P:animal organ development"/>
    <property type="evidence" value="ECO:0007669"/>
    <property type="project" value="TreeGrafter"/>
</dbReference>
<organism evidence="4">
    <name type="scientific">Noctiluca scintillans</name>
    <name type="common">Sea sparkle</name>
    <name type="synonym">Red tide dinoflagellate</name>
    <dbReference type="NCBI Taxonomy" id="2966"/>
    <lineage>
        <taxon>Eukaryota</taxon>
        <taxon>Sar</taxon>
        <taxon>Alveolata</taxon>
        <taxon>Dinophyceae</taxon>
        <taxon>Noctilucales</taxon>
        <taxon>Noctilucaceae</taxon>
        <taxon>Noctiluca</taxon>
    </lineage>
</organism>
<dbReference type="EMBL" id="HBFQ01019506">
    <property type="protein sequence ID" value="CAD8839330.1"/>
    <property type="molecule type" value="Transcribed_RNA"/>
</dbReference>
<dbReference type="GO" id="GO:0003730">
    <property type="term" value="F:mRNA 3'-UTR binding"/>
    <property type="evidence" value="ECO:0007669"/>
    <property type="project" value="TreeGrafter"/>
</dbReference>
<dbReference type="GO" id="GO:0045182">
    <property type="term" value="F:translation regulator activity"/>
    <property type="evidence" value="ECO:0007669"/>
    <property type="project" value="TreeGrafter"/>
</dbReference>
<dbReference type="GO" id="GO:0005634">
    <property type="term" value="C:nucleus"/>
    <property type="evidence" value="ECO:0007669"/>
    <property type="project" value="TreeGrafter"/>
</dbReference>
<dbReference type="GO" id="GO:0010494">
    <property type="term" value="C:cytoplasmic stress granule"/>
    <property type="evidence" value="ECO:0007669"/>
    <property type="project" value="TreeGrafter"/>
</dbReference>
<dbReference type="Pfam" id="PF00013">
    <property type="entry name" value="KH_1"/>
    <property type="match status" value="1"/>
</dbReference>
<dbReference type="PANTHER" id="PTHR10603:SF7">
    <property type="entry name" value="FRAGILE X MESSENGER RIBONUCLEOPROTEIN 1 HOMOLOG"/>
    <property type="match status" value="1"/>
</dbReference>
<dbReference type="PROSITE" id="PS50084">
    <property type="entry name" value="KH_TYPE_1"/>
    <property type="match status" value="2"/>
</dbReference>
<dbReference type="PANTHER" id="PTHR10603">
    <property type="entry name" value="FRAGILE X MENTAL RETARDATION SYNDROME-RELATED PROTEIN"/>
    <property type="match status" value="1"/>
</dbReference>
<evidence type="ECO:0000256" key="1">
    <source>
        <dbReference type="PROSITE-ProRule" id="PRU00117"/>
    </source>
</evidence>
<dbReference type="CDD" id="cd02393">
    <property type="entry name" value="KH-I_PNPase"/>
    <property type="match status" value="1"/>
</dbReference>
<dbReference type="InterPro" id="IPR004088">
    <property type="entry name" value="KH_dom_type_1"/>
</dbReference>
<dbReference type="InterPro" id="IPR004087">
    <property type="entry name" value="KH_dom"/>
</dbReference>
<feature type="region of interest" description="Disordered" evidence="2">
    <location>
        <begin position="408"/>
        <end position="507"/>
    </location>
</feature>
<protein>
    <recommendedName>
        <fullName evidence="3">K Homology domain-containing protein</fullName>
    </recommendedName>
</protein>